<feature type="transmembrane region" description="Helical" evidence="8">
    <location>
        <begin position="17"/>
        <end position="35"/>
    </location>
</feature>
<evidence type="ECO:0000256" key="8">
    <source>
        <dbReference type="SAM" id="Phobius"/>
    </source>
</evidence>
<feature type="transmembrane region" description="Helical" evidence="8">
    <location>
        <begin position="85"/>
        <end position="105"/>
    </location>
</feature>
<evidence type="ECO:0000256" key="3">
    <source>
        <dbReference type="ARBA" id="ARBA00022676"/>
    </source>
</evidence>
<evidence type="ECO:0000313" key="10">
    <source>
        <dbReference type="EMBL" id="MBD2608729.1"/>
    </source>
</evidence>
<evidence type="ECO:0000256" key="7">
    <source>
        <dbReference type="ARBA" id="ARBA00023136"/>
    </source>
</evidence>
<dbReference type="EMBL" id="JACJTA010000106">
    <property type="protein sequence ID" value="MBD2608729.1"/>
    <property type="molecule type" value="Genomic_DNA"/>
</dbReference>
<feature type="transmembrane region" description="Helical" evidence="8">
    <location>
        <begin position="167"/>
        <end position="188"/>
    </location>
</feature>
<organism evidence="10 11">
    <name type="scientific">Scytonema hofmannii FACHB-248</name>
    <dbReference type="NCBI Taxonomy" id="1842502"/>
    <lineage>
        <taxon>Bacteria</taxon>
        <taxon>Bacillati</taxon>
        <taxon>Cyanobacteriota</taxon>
        <taxon>Cyanophyceae</taxon>
        <taxon>Nostocales</taxon>
        <taxon>Scytonemataceae</taxon>
        <taxon>Scytonema</taxon>
    </lineage>
</organism>
<sequence>MTNIFKYCHEIYSKHKIYFHVFIFFWALFALTNTGSDNSEGLFHYQVAYQIIKHGQLGFDTPQLGIFQIAPNGRTYAGHEIGNTLFMLPTAFINVLLENLFSRFLSLEKIEMLQKFILSFQASVYSALTATTFFAILRTRFSQAKIPSFLATLCLALTTYFWTYSRILFDGVLCTTLLTLSFFLLLSYRQKNNWWYLFGCFICLGFALITRISMILAILVTFAYLLNYYKPIATRFREIVLGLVTLVPFILWQCWYNYLRTGIFYKSPVQTAVYASNNALDGNIFVGIAGLLFSPGKSIFVYAPLVILSILLFKKFYKEHRQEAIYIAALTVLWFLLHAKLRSWYGAWGWGPRLFLSILPFLFLPFAVNLEYLLQKKALKISTIFLGSFGFLLSLSSIISNWHFRLEYATQRGMVSDNVFIWGFWNSQSVDMLKGAFGNIARIITHAPIITIKDSYSEANEYASSTINIWLNSFIYAGIPWYAALILVIPLLILMYSSIQKIFSSPARDRLRT</sequence>
<keyword evidence="5 8" id="KW-0812">Transmembrane</keyword>
<evidence type="ECO:0000256" key="2">
    <source>
        <dbReference type="ARBA" id="ARBA00022475"/>
    </source>
</evidence>
<accession>A0ABR8GZP4</accession>
<feature type="transmembrane region" description="Helical" evidence="8">
    <location>
        <begin position="143"/>
        <end position="162"/>
    </location>
</feature>
<feature type="transmembrane region" description="Helical" evidence="8">
    <location>
        <begin position="384"/>
        <end position="404"/>
    </location>
</feature>
<keyword evidence="11" id="KW-1185">Reference proteome</keyword>
<dbReference type="PANTHER" id="PTHR33908:SF11">
    <property type="entry name" value="MEMBRANE PROTEIN"/>
    <property type="match status" value="1"/>
</dbReference>
<feature type="transmembrane region" description="Helical" evidence="8">
    <location>
        <begin position="284"/>
        <end position="312"/>
    </location>
</feature>
<dbReference type="Proteomes" id="UP000660380">
    <property type="component" value="Unassembled WGS sequence"/>
</dbReference>
<comment type="subcellular location">
    <subcellularLocation>
        <location evidence="1">Cell membrane</location>
        <topology evidence="1">Multi-pass membrane protein</topology>
    </subcellularLocation>
</comment>
<dbReference type="InterPro" id="IPR038731">
    <property type="entry name" value="RgtA/B/C-like"/>
</dbReference>
<proteinExistence type="predicted"/>
<feature type="transmembrane region" description="Helical" evidence="8">
    <location>
        <begin position="239"/>
        <end position="258"/>
    </location>
</feature>
<keyword evidence="3" id="KW-0328">Glycosyltransferase</keyword>
<evidence type="ECO:0000313" key="11">
    <source>
        <dbReference type="Proteomes" id="UP000660380"/>
    </source>
</evidence>
<evidence type="ECO:0000256" key="6">
    <source>
        <dbReference type="ARBA" id="ARBA00022989"/>
    </source>
</evidence>
<feature type="transmembrane region" description="Helical" evidence="8">
    <location>
        <begin position="353"/>
        <end position="372"/>
    </location>
</feature>
<evidence type="ECO:0000259" key="9">
    <source>
        <dbReference type="Pfam" id="PF13231"/>
    </source>
</evidence>
<protein>
    <submittedName>
        <fullName evidence="10">Glycosyltransferase family 39 protein</fullName>
    </submittedName>
</protein>
<reference evidence="10 11" key="1">
    <citation type="journal article" date="2020" name="ISME J.">
        <title>Comparative genomics reveals insights into cyanobacterial evolution and habitat adaptation.</title>
        <authorList>
            <person name="Chen M.Y."/>
            <person name="Teng W.K."/>
            <person name="Zhao L."/>
            <person name="Hu C.X."/>
            <person name="Zhou Y.K."/>
            <person name="Han B.P."/>
            <person name="Song L.R."/>
            <person name="Shu W.S."/>
        </authorList>
    </citation>
    <scope>NUCLEOTIDE SEQUENCE [LARGE SCALE GENOMIC DNA]</scope>
    <source>
        <strain evidence="10 11">FACHB-248</strain>
    </source>
</reference>
<feature type="transmembrane region" description="Helical" evidence="8">
    <location>
        <begin position="194"/>
        <end position="227"/>
    </location>
</feature>
<evidence type="ECO:0000256" key="5">
    <source>
        <dbReference type="ARBA" id="ARBA00022692"/>
    </source>
</evidence>
<dbReference type="Pfam" id="PF13231">
    <property type="entry name" value="PMT_2"/>
    <property type="match status" value="1"/>
</dbReference>
<name>A0ABR8GZP4_9CYAN</name>
<keyword evidence="6 8" id="KW-1133">Transmembrane helix</keyword>
<keyword evidence="7 8" id="KW-0472">Membrane</keyword>
<feature type="transmembrane region" description="Helical" evidence="8">
    <location>
        <begin position="324"/>
        <end position="341"/>
    </location>
</feature>
<keyword evidence="2" id="KW-1003">Cell membrane</keyword>
<dbReference type="PANTHER" id="PTHR33908">
    <property type="entry name" value="MANNOSYLTRANSFERASE YKCB-RELATED"/>
    <property type="match status" value="1"/>
</dbReference>
<feature type="transmembrane region" description="Helical" evidence="8">
    <location>
        <begin position="474"/>
        <end position="496"/>
    </location>
</feature>
<comment type="caution">
    <text evidence="10">The sequence shown here is derived from an EMBL/GenBank/DDBJ whole genome shotgun (WGS) entry which is preliminary data.</text>
</comment>
<gene>
    <name evidence="10" type="ORF">H6G81_30490</name>
</gene>
<evidence type="ECO:0000256" key="1">
    <source>
        <dbReference type="ARBA" id="ARBA00004651"/>
    </source>
</evidence>
<evidence type="ECO:0000256" key="4">
    <source>
        <dbReference type="ARBA" id="ARBA00022679"/>
    </source>
</evidence>
<keyword evidence="4" id="KW-0808">Transferase</keyword>
<feature type="domain" description="Glycosyltransferase RgtA/B/C/D-like" evidence="9">
    <location>
        <begin position="120"/>
        <end position="252"/>
    </location>
</feature>
<feature type="transmembrane region" description="Helical" evidence="8">
    <location>
        <begin position="117"/>
        <end position="137"/>
    </location>
</feature>
<dbReference type="InterPro" id="IPR050297">
    <property type="entry name" value="LipidA_mod_glycosyltrf_83"/>
</dbReference>